<protein>
    <submittedName>
        <fullName evidence="1">Uncharacterized protein</fullName>
    </submittedName>
</protein>
<gene>
    <name evidence="1" type="ORF">Sgleb_14070</name>
</gene>
<dbReference type="EMBL" id="BLIO01000001">
    <property type="protein sequence ID" value="GFE13360.1"/>
    <property type="molecule type" value="Genomic_DNA"/>
</dbReference>
<name>A0A640SQR9_9ACTN</name>
<proteinExistence type="predicted"/>
<dbReference type="Proteomes" id="UP000430079">
    <property type="component" value="Unassembled WGS sequence"/>
</dbReference>
<evidence type="ECO:0000313" key="2">
    <source>
        <dbReference type="Proteomes" id="UP000430079"/>
    </source>
</evidence>
<keyword evidence="2" id="KW-1185">Reference proteome</keyword>
<comment type="caution">
    <text evidence="1">The sequence shown here is derived from an EMBL/GenBank/DDBJ whole genome shotgun (WGS) entry which is preliminary data.</text>
</comment>
<dbReference type="AlphaFoldDB" id="A0A640SQR9"/>
<dbReference type="RefSeq" id="WP_190143549.1">
    <property type="nucleotide sequence ID" value="NZ_BLIO01000001.1"/>
</dbReference>
<organism evidence="1 2">
    <name type="scientific">Streptomyces glebosus</name>
    <dbReference type="NCBI Taxonomy" id="249580"/>
    <lineage>
        <taxon>Bacteria</taxon>
        <taxon>Bacillati</taxon>
        <taxon>Actinomycetota</taxon>
        <taxon>Actinomycetes</taxon>
        <taxon>Kitasatosporales</taxon>
        <taxon>Streptomycetaceae</taxon>
        <taxon>Streptomyces</taxon>
    </lineage>
</organism>
<accession>A0A640SQR9</accession>
<sequence length="206" mass="22629">MTADLGAARSDRPQLPPPRGCLSGTVISWLPTGQVPLPTREEAQPEEPYGTDLQLALYVLYELHYQGFDHVDDDHAWAPELLVVRRYLGEAFLRALRADVPALGVREALAGLLTEPAADDGSSVSHYLKREGRLWQLRQVVRREMVDGLLRDEPDLDADDGFGVVATGLLEGRLAGYLLASWRAGRSALVAPLPVVRARTPLRSAM</sequence>
<evidence type="ECO:0000313" key="1">
    <source>
        <dbReference type="EMBL" id="GFE13360.1"/>
    </source>
</evidence>
<reference evidence="1 2" key="1">
    <citation type="submission" date="2019-12" db="EMBL/GenBank/DDBJ databases">
        <title>Whole genome shotgun sequence of Streptomyces hygroscopicus subsp. glebosus NBRC 13786.</title>
        <authorList>
            <person name="Ichikawa N."/>
            <person name="Kimura A."/>
            <person name="Kitahashi Y."/>
            <person name="Komaki H."/>
            <person name="Tamura T."/>
        </authorList>
    </citation>
    <scope>NUCLEOTIDE SEQUENCE [LARGE SCALE GENOMIC DNA]</scope>
    <source>
        <strain evidence="1 2">NBRC 13786</strain>
    </source>
</reference>